<comment type="catalytic activity">
    <reaction evidence="7">
        <text>Fe(2+)(in) = Fe(2+)(out)</text>
        <dbReference type="Rhea" id="RHEA:28486"/>
        <dbReference type="ChEBI" id="CHEBI:29033"/>
    </reaction>
</comment>
<dbReference type="GO" id="GO:0020037">
    <property type="term" value="F:heme binding"/>
    <property type="evidence" value="ECO:0007669"/>
    <property type="project" value="TreeGrafter"/>
</dbReference>
<dbReference type="GO" id="GO:0006826">
    <property type="term" value="P:iron ion transport"/>
    <property type="evidence" value="ECO:0007669"/>
    <property type="project" value="InterPro"/>
</dbReference>
<dbReference type="Gene3D" id="1.20.1260.10">
    <property type="match status" value="1"/>
</dbReference>
<keyword evidence="3 8" id="KW-0409">Iron storage</keyword>
<comment type="catalytic activity">
    <reaction evidence="8">
        <text>4 Fe(2+) + O2 + 4 H(+) = 4 Fe(3+) + 2 H2O</text>
        <dbReference type="Rhea" id="RHEA:11148"/>
        <dbReference type="ChEBI" id="CHEBI:15377"/>
        <dbReference type="ChEBI" id="CHEBI:15378"/>
        <dbReference type="ChEBI" id="CHEBI:15379"/>
        <dbReference type="ChEBI" id="CHEBI:29033"/>
        <dbReference type="ChEBI" id="CHEBI:29034"/>
        <dbReference type="EC" id="1.16.3.1"/>
    </reaction>
</comment>
<dbReference type="NCBIfam" id="TIGR00754">
    <property type="entry name" value="bfr"/>
    <property type="match status" value="1"/>
</dbReference>
<dbReference type="PRINTS" id="PR00601">
    <property type="entry name" value="BACFERRITIN"/>
</dbReference>
<evidence type="ECO:0000256" key="2">
    <source>
        <dbReference type="ARBA" id="ARBA00008093"/>
    </source>
</evidence>
<dbReference type="PROSITE" id="PS50905">
    <property type="entry name" value="FERRITIN_LIKE"/>
    <property type="match status" value="1"/>
</dbReference>
<evidence type="ECO:0000256" key="9">
    <source>
        <dbReference type="PIRSR" id="PIRSR002560-1"/>
    </source>
</evidence>
<dbReference type="GO" id="GO:0008199">
    <property type="term" value="F:ferric iron binding"/>
    <property type="evidence" value="ECO:0007669"/>
    <property type="project" value="InterPro"/>
</dbReference>
<dbReference type="PROSITE" id="PS00549">
    <property type="entry name" value="BACTERIOFERRITIN"/>
    <property type="match status" value="1"/>
</dbReference>
<evidence type="ECO:0000256" key="6">
    <source>
        <dbReference type="ARBA" id="ARBA00023004"/>
    </source>
</evidence>
<dbReference type="GO" id="GO:0004322">
    <property type="term" value="F:ferroxidase activity"/>
    <property type="evidence" value="ECO:0007669"/>
    <property type="project" value="UniProtKB-EC"/>
</dbReference>
<comment type="caution">
    <text evidence="12">The sequence shown here is derived from an EMBL/GenBank/DDBJ whole genome shotgun (WGS) entry which is preliminary data.</text>
</comment>
<proteinExistence type="inferred from homology"/>
<comment type="function">
    <text evidence="8">Iron-storage protein, whose ferroxidase center binds Fe(2+), oxidizes it using dioxygen to Fe(3+), and participates in the subsequent Fe(3+) oxide mineral core formation within the central cavity of the BFR protein shell.</text>
</comment>
<dbReference type="Proteomes" id="UP000253769">
    <property type="component" value="Unassembled WGS sequence"/>
</dbReference>
<gene>
    <name evidence="12" type="primary">bfr</name>
    <name evidence="12" type="ORF">DV711_09060</name>
</gene>
<dbReference type="GO" id="GO:0006879">
    <property type="term" value="P:intracellular iron ion homeostasis"/>
    <property type="evidence" value="ECO:0007669"/>
    <property type="project" value="UniProtKB-KW"/>
</dbReference>
<comment type="similarity">
    <text evidence="2 8 10">Belongs to the bacterioferritin family.</text>
</comment>
<dbReference type="Pfam" id="PF00210">
    <property type="entry name" value="Ferritin"/>
    <property type="match status" value="1"/>
</dbReference>
<evidence type="ECO:0000313" key="13">
    <source>
        <dbReference type="Proteomes" id="UP000253769"/>
    </source>
</evidence>
<feature type="binding site" description="axial binding residue" evidence="9">
    <location>
        <position position="52"/>
    </location>
    <ligand>
        <name>heme b</name>
        <dbReference type="ChEBI" id="CHEBI:60344"/>
        <note>ligand shared between dimeric partners</note>
    </ligand>
    <ligandPart>
        <name>Fe</name>
        <dbReference type="ChEBI" id="CHEBI:18248"/>
    </ligandPart>
</feature>
<organism evidence="12 13">
    <name type="scientific">Motiliproteus coralliicola</name>
    <dbReference type="NCBI Taxonomy" id="2283196"/>
    <lineage>
        <taxon>Bacteria</taxon>
        <taxon>Pseudomonadati</taxon>
        <taxon>Pseudomonadota</taxon>
        <taxon>Gammaproteobacteria</taxon>
        <taxon>Oceanospirillales</taxon>
        <taxon>Oceanospirillaceae</taxon>
        <taxon>Motiliproteus</taxon>
    </lineage>
</organism>
<reference evidence="12 13" key="1">
    <citation type="submission" date="2018-07" db="EMBL/GenBank/DDBJ databases">
        <title>Motiliproteus coralliicola sp. nov., a bacterium isolated from Coral.</title>
        <authorList>
            <person name="Wang G."/>
        </authorList>
    </citation>
    <scope>NUCLEOTIDE SEQUENCE [LARGE SCALE GENOMIC DNA]</scope>
    <source>
        <strain evidence="12 13">C34</strain>
    </source>
</reference>
<evidence type="ECO:0000256" key="8">
    <source>
        <dbReference type="PIRNR" id="PIRNR002560"/>
    </source>
</evidence>
<evidence type="ECO:0000256" key="10">
    <source>
        <dbReference type="RuleBase" id="RU000623"/>
    </source>
</evidence>
<dbReference type="PANTHER" id="PTHR30295:SF0">
    <property type="entry name" value="BACTERIOFERRITIN"/>
    <property type="match status" value="1"/>
</dbReference>
<dbReference type="GO" id="GO:0005829">
    <property type="term" value="C:cytosol"/>
    <property type="evidence" value="ECO:0007669"/>
    <property type="project" value="TreeGrafter"/>
</dbReference>
<dbReference type="RefSeq" id="WP_114695350.1">
    <property type="nucleotide sequence ID" value="NZ_QQOH01000002.1"/>
</dbReference>
<dbReference type="CDD" id="cd00907">
    <property type="entry name" value="Bacterioferritin"/>
    <property type="match status" value="1"/>
</dbReference>
<evidence type="ECO:0000259" key="11">
    <source>
        <dbReference type="PROSITE" id="PS50905"/>
    </source>
</evidence>
<evidence type="ECO:0000256" key="7">
    <source>
        <dbReference type="ARBA" id="ARBA00036243"/>
    </source>
</evidence>
<dbReference type="InterPro" id="IPR009078">
    <property type="entry name" value="Ferritin-like_SF"/>
</dbReference>
<dbReference type="OrthoDB" id="9800505at2"/>
<evidence type="ECO:0000256" key="1">
    <source>
        <dbReference type="ARBA" id="ARBA00001970"/>
    </source>
</evidence>
<keyword evidence="6 8" id="KW-0408">Iron</keyword>
<feature type="binding site" evidence="9">
    <location>
        <position position="127"/>
    </location>
    <ligand>
        <name>Fe cation</name>
        <dbReference type="ChEBI" id="CHEBI:24875"/>
        <label>1</label>
    </ligand>
</feature>
<feature type="binding site" evidence="9">
    <location>
        <position position="130"/>
    </location>
    <ligand>
        <name>Fe cation</name>
        <dbReference type="ChEBI" id="CHEBI:24875"/>
        <label>2</label>
    </ligand>
</feature>
<dbReference type="AlphaFoldDB" id="A0A369WM19"/>
<accession>A0A369WM19</accession>
<name>A0A369WM19_9GAMM</name>
<dbReference type="PIRSF" id="PIRSF002560">
    <property type="entry name" value="Bacterioferritin"/>
    <property type="match status" value="1"/>
</dbReference>
<dbReference type="GO" id="GO:0140315">
    <property type="term" value="F:iron ion sequestering activity"/>
    <property type="evidence" value="ECO:0007669"/>
    <property type="project" value="UniProtKB-ARBA"/>
</dbReference>
<dbReference type="PANTHER" id="PTHR30295">
    <property type="entry name" value="BACTERIOFERRITIN"/>
    <property type="match status" value="1"/>
</dbReference>
<comment type="cofactor">
    <cofactor evidence="1">
        <name>heme b</name>
        <dbReference type="ChEBI" id="CHEBI:60344"/>
    </cofactor>
</comment>
<evidence type="ECO:0000256" key="3">
    <source>
        <dbReference type="ARBA" id="ARBA00022434"/>
    </source>
</evidence>
<evidence type="ECO:0000313" key="12">
    <source>
        <dbReference type="EMBL" id="RDE22717.1"/>
    </source>
</evidence>
<keyword evidence="5 8" id="KW-0479">Metal-binding</keyword>
<dbReference type="InterPro" id="IPR002024">
    <property type="entry name" value="Bacterioferritin"/>
</dbReference>
<dbReference type="InterPro" id="IPR008331">
    <property type="entry name" value="Ferritin_DPS_dom"/>
</dbReference>
<keyword evidence="13" id="KW-1185">Reference proteome</keyword>
<dbReference type="SUPFAM" id="SSF47240">
    <property type="entry name" value="Ferritin-like"/>
    <property type="match status" value="1"/>
</dbReference>
<feature type="binding site" evidence="9">
    <location>
        <position position="18"/>
    </location>
    <ligand>
        <name>Fe cation</name>
        <dbReference type="ChEBI" id="CHEBI:24875"/>
        <label>1</label>
    </ligand>
</feature>
<feature type="binding site" evidence="9">
    <location>
        <position position="127"/>
    </location>
    <ligand>
        <name>Fe cation</name>
        <dbReference type="ChEBI" id="CHEBI:24875"/>
        <label>2</label>
    </ligand>
</feature>
<keyword evidence="4 10" id="KW-0349">Heme</keyword>
<protein>
    <recommendedName>
        <fullName evidence="8 10">Bacterioferritin</fullName>
        <ecNumber evidence="8">1.16.3.1</ecNumber>
    </recommendedName>
</protein>
<dbReference type="InterPro" id="IPR012347">
    <property type="entry name" value="Ferritin-like"/>
</dbReference>
<dbReference type="EMBL" id="QQOH01000002">
    <property type="protein sequence ID" value="RDE22717.1"/>
    <property type="molecule type" value="Genomic_DNA"/>
</dbReference>
<feature type="domain" description="Ferritin-like diiron" evidence="11">
    <location>
        <begin position="1"/>
        <end position="145"/>
    </location>
</feature>
<sequence length="155" mass="18309">MKGNDQVLKHLNQILTIELTSINQYFLHARMFRNWGLGELNEKSYKKSIKDMKQADDLIERILFLEGLPNLQNLNRLRIGEHTAEMLECDMTLQMEQLDALRAAIAECENQQDYVSRDLLEDILEYEEEHVDWIETQQYLIQNSGIENYLQSQMS</sequence>
<dbReference type="InterPro" id="IPR009040">
    <property type="entry name" value="Ferritin-like_diiron"/>
</dbReference>
<evidence type="ECO:0000256" key="4">
    <source>
        <dbReference type="ARBA" id="ARBA00022617"/>
    </source>
</evidence>
<evidence type="ECO:0000256" key="5">
    <source>
        <dbReference type="ARBA" id="ARBA00022723"/>
    </source>
</evidence>
<dbReference type="EC" id="1.16.3.1" evidence="8"/>
<dbReference type="FunFam" id="1.20.1260.10:FF:000005">
    <property type="entry name" value="Bacterioferritin"/>
    <property type="match status" value="1"/>
</dbReference>